<protein>
    <submittedName>
        <fullName evidence="3">Uncharacterized protein</fullName>
    </submittedName>
</protein>
<evidence type="ECO:0000256" key="1">
    <source>
        <dbReference type="SAM" id="MobiDB-lite"/>
    </source>
</evidence>
<dbReference type="Pfam" id="PF02995">
    <property type="entry name" value="DUF229"/>
    <property type="match status" value="1"/>
</dbReference>
<evidence type="ECO:0000313" key="4">
    <source>
        <dbReference type="Proteomes" id="UP000198287"/>
    </source>
</evidence>
<keyword evidence="2" id="KW-1133">Transmembrane helix</keyword>
<feature type="region of interest" description="Disordered" evidence="1">
    <location>
        <begin position="1"/>
        <end position="37"/>
    </location>
</feature>
<dbReference type="OMA" id="ARANRTH"/>
<keyword evidence="2" id="KW-0812">Transmembrane</keyword>
<evidence type="ECO:0000313" key="3">
    <source>
        <dbReference type="EMBL" id="OXA51113.1"/>
    </source>
</evidence>
<accession>A0A226E0Q8</accession>
<organism evidence="3 4">
    <name type="scientific">Folsomia candida</name>
    <name type="common">Springtail</name>
    <dbReference type="NCBI Taxonomy" id="158441"/>
    <lineage>
        <taxon>Eukaryota</taxon>
        <taxon>Metazoa</taxon>
        <taxon>Ecdysozoa</taxon>
        <taxon>Arthropoda</taxon>
        <taxon>Hexapoda</taxon>
        <taxon>Collembola</taxon>
        <taxon>Entomobryomorpha</taxon>
        <taxon>Isotomoidea</taxon>
        <taxon>Isotomidae</taxon>
        <taxon>Proisotominae</taxon>
        <taxon>Folsomia</taxon>
    </lineage>
</organism>
<dbReference type="CDD" id="cd16021">
    <property type="entry name" value="ALP_like"/>
    <property type="match status" value="1"/>
</dbReference>
<gene>
    <name evidence="3" type="ORF">Fcan01_14295</name>
</gene>
<dbReference type="AlphaFoldDB" id="A0A226E0Q8"/>
<dbReference type="InterPro" id="IPR017850">
    <property type="entry name" value="Alkaline_phosphatase_core_sf"/>
</dbReference>
<keyword evidence="4" id="KW-1185">Reference proteome</keyword>
<sequence length="449" mass="51560">MEKKSSYLPTTTPTPPPPRSSEQEQSPSKRKRRPQGEETLSPFWKAVRNVLLFLAAIVNLGVSVWVVVEHGNLPELFPGQHDNLDAGKKTCHLPDLMPLSPEMRALMSEPTRIDCLSIANSDFRGRIFFKLDEEQRLIKREGVSIPCCYRPFYRVNDVENWIEPTKDRRYVCHNITEQVTIIPSRIEFIEVICDDGRSSYKDAFAFLRKKPEVEERIENLAKKEKEADPYGPEVEKLNLLVIGLDSTSQQNFIRRMPKSLEYVTTTLDAVRLDGYVKVGENTLPNLVPLLTGIGLEEFRELCVMKNPPMESAIHLDDCPFIWKQFQAAGYRTVYAEDEVSTGIFNLVFSHAFQQPPTDHYFRPFSVRMVTSQNVYDGFCMGPRMGIQVLFDYLEKAARTYSSPTDHLFHFTWASKLMHDDFNKLGWADGHLLRTLKTLNELGTCINQLT</sequence>
<dbReference type="GO" id="GO:0005615">
    <property type="term" value="C:extracellular space"/>
    <property type="evidence" value="ECO:0007669"/>
    <property type="project" value="TreeGrafter"/>
</dbReference>
<dbReference type="OrthoDB" id="413313at2759"/>
<dbReference type="PANTHER" id="PTHR10974:SF1">
    <property type="entry name" value="FI08016P-RELATED"/>
    <property type="match status" value="1"/>
</dbReference>
<dbReference type="InterPro" id="IPR004245">
    <property type="entry name" value="DUF229"/>
</dbReference>
<dbReference type="PANTHER" id="PTHR10974">
    <property type="entry name" value="FI08016P-RELATED"/>
    <property type="match status" value="1"/>
</dbReference>
<dbReference type="SUPFAM" id="SSF53649">
    <property type="entry name" value="Alkaline phosphatase-like"/>
    <property type="match status" value="1"/>
</dbReference>
<reference evidence="3 4" key="1">
    <citation type="submission" date="2015-12" db="EMBL/GenBank/DDBJ databases">
        <title>The genome of Folsomia candida.</title>
        <authorList>
            <person name="Faddeeva A."/>
            <person name="Derks M.F."/>
            <person name="Anvar Y."/>
            <person name="Smit S."/>
            <person name="Van Straalen N."/>
            <person name="Roelofs D."/>
        </authorList>
    </citation>
    <scope>NUCLEOTIDE SEQUENCE [LARGE SCALE GENOMIC DNA]</scope>
    <source>
        <strain evidence="3 4">VU population</strain>
        <tissue evidence="3">Whole body</tissue>
    </source>
</reference>
<dbReference type="STRING" id="158441.A0A226E0Q8"/>
<proteinExistence type="predicted"/>
<dbReference type="EMBL" id="LNIX01000008">
    <property type="protein sequence ID" value="OXA51113.1"/>
    <property type="molecule type" value="Genomic_DNA"/>
</dbReference>
<feature type="transmembrane region" description="Helical" evidence="2">
    <location>
        <begin position="50"/>
        <end position="68"/>
    </location>
</feature>
<name>A0A226E0Q8_FOLCA</name>
<comment type="caution">
    <text evidence="3">The sequence shown here is derived from an EMBL/GenBank/DDBJ whole genome shotgun (WGS) entry which is preliminary data.</text>
</comment>
<dbReference type="Proteomes" id="UP000198287">
    <property type="component" value="Unassembled WGS sequence"/>
</dbReference>
<keyword evidence="2" id="KW-0472">Membrane</keyword>
<evidence type="ECO:0000256" key="2">
    <source>
        <dbReference type="SAM" id="Phobius"/>
    </source>
</evidence>